<evidence type="ECO:0000313" key="3">
    <source>
        <dbReference type="EMBL" id="CAL5977366.1"/>
    </source>
</evidence>
<dbReference type="EMBL" id="CAXDID020000008">
    <property type="protein sequence ID" value="CAL5977366.1"/>
    <property type="molecule type" value="Genomic_DNA"/>
</dbReference>
<gene>
    <name evidence="3" type="ORF">HINF_LOCUS4263</name>
    <name evidence="2" type="ORF">HINF_LOCUS6700</name>
</gene>
<proteinExistence type="predicted"/>
<evidence type="ECO:0000259" key="1">
    <source>
        <dbReference type="PROSITE" id="PS50090"/>
    </source>
</evidence>
<organism evidence="2">
    <name type="scientific">Hexamita inflata</name>
    <dbReference type="NCBI Taxonomy" id="28002"/>
    <lineage>
        <taxon>Eukaryota</taxon>
        <taxon>Metamonada</taxon>
        <taxon>Diplomonadida</taxon>
        <taxon>Hexamitidae</taxon>
        <taxon>Hexamitinae</taxon>
        <taxon>Hexamita</taxon>
    </lineage>
</organism>
<dbReference type="SUPFAM" id="SSF46689">
    <property type="entry name" value="Homeodomain-like"/>
    <property type="match status" value="1"/>
</dbReference>
<evidence type="ECO:0000313" key="4">
    <source>
        <dbReference type="Proteomes" id="UP001642409"/>
    </source>
</evidence>
<reference evidence="3 4" key="2">
    <citation type="submission" date="2024-07" db="EMBL/GenBank/DDBJ databases">
        <authorList>
            <person name="Akdeniz Z."/>
        </authorList>
    </citation>
    <scope>NUCLEOTIDE SEQUENCE [LARGE SCALE GENOMIC DNA]</scope>
</reference>
<accession>A0AA86NG83</accession>
<dbReference type="Gene3D" id="1.10.10.60">
    <property type="entry name" value="Homeodomain-like"/>
    <property type="match status" value="1"/>
</dbReference>
<dbReference type="InterPro" id="IPR001005">
    <property type="entry name" value="SANT/Myb"/>
</dbReference>
<feature type="domain" description="Myb-like" evidence="1">
    <location>
        <begin position="1"/>
        <end position="54"/>
    </location>
</feature>
<dbReference type="InterPro" id="IPR009057">
    <property type="entry name" value="Homeodomain-like_sf"/>
</dbReference>
<dbReference type="CDD" id="cd00167">
    <property type="entry name" value="SANT"/>
    <property type="match status" value="1"/>
</dbReference>
<dbReference type="AlphaFoldDB" id="A0AA86NG83"/>
<reference evidence="2" key="1">
    <citation type="submission" date="2023-06" db="EMBL/GenBank/DDBJ databases">
        <authorList>
            <person name="Kurt Z."/>
        </authorList>
    </citation>
    <scope>NUCLEOTIDE SEQUENCE</scope>
</reference>
<comment type="caution">
    <text evidence="2">The sequence shown here is derived from an EMBL/GenBank/DDBJ whole genome shotgun (WGS) entry which is preliminary data.</text>
</comment>
<dbReference type="Proteomes" id="UP001642409">
    <property type="component" value="Unassembled WGS sequence"/>
</dbReference>
<dbReference type="Pfam" id="PF00249">
    <property type="entry name" value="Myb_DNA-binding"/>
    <property type="match status" value="1"/>
</dbReference>
<dbReference type="EMBL" id="CATOUU010000171">
    <property type="protein sequence ID" value="CAI9919055.1"/>
    <property type="molecule type" value="Genomic_DNA"/>
</dbReference>
<dbReference type="PROSITE" id="PS50090">
    <property type="entry name" value="MYB_LIKE"/>
    <property type="match status" value="1"/>
</dbReference>
<name>A0AA86NG83_9EUKA</name>
<protein>
    <recommendedName>
        <fullName evidence="1">Myb-like domain-containing protein</fullName>
    </recommendedName>
</protein>
<sequence>MQRQQKSWSIMEKQKLNAEAEKFRQNNRINWTLVAEQMHDRTPTQCRLQYRNNNQDREKVNHIWSKDMTYELMSLTCVYGKKWTFLQQNYFPNFTVEQLRLKLAQQEQRRTQYCVITRKAESGFELCDKEKQFLKLAHQGLQAMRIRFEEVEVNELGMLQLDPLQQVFYNMLSKHNFIAEQEKRLYNLVEKLDEKSNTNVSTQSNSFQ</sequence>
<dbReference type="SMART" id="SM00717">
    <property type="entry name" value="SANT"/>
    <property type="match status" value="1"/>
</dbReference>
<keyword evidence="4" id="KW-1185">Reference proteome</keyword>
<evidence type="ECO:0000313" key="2">
    <source>
        <dbReference type="EMBL" id="CAI9919055.1"/>
    </source>
</evidence>